<dbReference type="Pfam" id="PF08205">
    <property type="entry name" value="C2-set_2"/>
    <property type="match status" value="1"/>
</dbReference>
<keyword evidence="1" id="KW-1015">Disulfide bond</keyword>
<dbReference type="PROSITE" id="PS50835">
    <property type="entry name" value="IG_LIKE"/>
    <property type="match status" value="1"/>
</dbReference>
<dbReference type="PANTHER" id="PTHR45889">
    <property type="entry name" value="IG-LIKE DOMAIN-CONTAINING PROTEIN"/>
    <property type="match status" value="1"/>
</dbReference>
<dbReference type="InterPro" id="IPR007110">
    <property type="entry name" value="Ig-like_dom"/>
</dbReference>
<dbReference type="SUPFAM" id="SSF48726">
    <property type="entry name" value="Immunoglobulin"/>
    <property type="match status" value="2"/>
</dbReference>
<dbReference type="InterPro" id="IPR036179">
    <property type="entry name" value="Ig-like_dom_sf"/>
</dbReference>
<reference evidence="4 5" key="1">
    <citation type="submission" date="2020-02" db="EMBL/GenBank/DDBJ databases">
        <title>A chromosome-scale genome assembly of the black bullhead catfish (Ameiurus melas).</title>
        <authorList>
            <person name="Wen M."/>
            <person name="Zham M."/>
            <person name="Cabau C."/>
            <person name="Klopp C."/>
            <person name="Donnadieu C."/>
            <person name="Roques C."/>
            <person name="Bouchez O."/>
            <person name="Lampietro C."/>
            <person name="Jouanno E."/>
            <person name="Herpin A."/>
            <person name="Louis A."/>
            <person name="Berthelot C."/>
            <person name="Parey E."/>
            <person name="Roest-Crollius H."/>
            <person name="Braasch I."/>
            <person name="Postlethwait J."/>
            <person name="Robinson-Rechavi M."/>
            <person name="Echchiki A."/>
            <person name="Begum T."/>
            <person name="Montfort J."/>
            <person name="Schartl M."/>
            <person name="Bobe J."/>
            <person name="Guiguen Y."/>
        </authorList>
    </citation>
    <scope>NUCLEOTIDE SEQUENCE [LARGE SCALE GENOMIC DNA]</scope>
    <source>
        <strain evidence="4">M_S1</strain>
        <tissue evidence="4">Blood</tissue>
    </source>
</reference>
<protein>
    <recommendedName>
        <fullName evidence="3">Ig-like domain-containing protein</fullName>
    </recommendedName>
</protein>
<evidence type="ECO:0000313" key="5">
    <source>
        <dbReference type="Proteomes" id="UP000593565"/>
    </source>
</evidence>
<dbReference type="Proteomes" id="UP000593565">
    <property type="component" value="Unassembled WGS sequence"/>
</dbReference>
<proteinExistence type="predicted"/>
<name>A0A7J6AT16_AMEME</name>
<keyword evidence="2" id="KW-0732">Signal</keyword>
<dbReference type="InterPro" id="IPR013162">
    <property type="entry name" value="CD80_C2-set"/>
</dbReference>
<accession>A0A7J6AT16</accession>
<sequence>MWVTAFSACVFIMSLLDQVSGHRIIVGKYGETVELPCNKGDIKLEDIIIAKWKYTKEDGTIVDLLTKSKSQNVFFYPVVDYEGRLSLTKDLSLQISQAKIADQKTLTCMVVAGTEIFEYPVQLIIQKAPSPPTITNQSKVIELGKLTTLAECSTKDANPVANITWLKDCIPLVPDGKVVSIITSVQTDKDTGLSSTSSKLEFTATKADMHAMFTCAIQHESLDSDLVSAPMSFSINYPSGKVILQVLSAVPIKEGDSVTLKCVTDGNPPLTSYNFHIGLSLSIILIIN</sequence>
<dbReference type="AlphaFoldDB" id="A0A7J6AT16"/>
<gene>
    <name evidence="4" type="ORF">AMELA_G00100690</name>
</gene>
<evidence type="ECO:0000313" key="4">
    <source>
        <dbReference type="EMBL" id="KAF4085914.1"/>
    </source>
</evidence>
<dbReference type="PANTHER" id="PTHR45889:SF8">
    <property type="entry name" value="IG-LIKE DOMAIN-CONTAINING PROTEIN"/>
    <property type="match status" value="1"/>
</dbReference>
<feature type="chain" id="PRO_5029672768" description="Ig-like domain-containing protein" evidence="2">
    <location>
        <begin position="22"/>
        <end position="288"/>
    </location>
</feature>
<feature type="signal peptide" evidence="2">
    <location>
        <begin position="1"/>
        <end position="21"/>
    </location>
</feature>
<comment type="caution">
    <text evidence="4">The sequence shown here is derived from an EMBL/GenBank/DDBJ whole genome shotgun (WGS) entry which is preliminary data.</text>
</comment>
<feature type="domain" description="Ig-like" evidence="3">
    <location>
        <begin position="132"/>
        <end position="234"/>
    </location>
</feature>
<dbReference type="Gene3D" id="2.60.40.10">
    <property type="entry name" value="Immunoglobulins"/>
    <property type="match status" value="2"/>
</dbReference>
<evidence type="ECO:0000259" key="3">
    <source>
        <dbReference type="PROSITE" id="PS50835"/>
    </source>
</evidence>
<dbReference type="EMBL" id="JAAGNN010000008">
    <property type="protein sequence ID" value="KAF4085914.1"/>
    <property type="molecule type" value="Genomic_DNA"/>
</dbReference>
<organism evidence="4 5">
    <name type="scientific">Ameiurus melas</name>
    <name type="common">Black bullhead</name>
    <name type="synonym">Silurus melas</name>
    <dbReference type="NCBI Taxonomy" id="219545"/>
    <lineage>
        <taxon>Eukaryota</taxon>
        <taxon>Metazoa</taxon>
        <taxon>Chordata</taxon>
        <taxon>Craniata</taxon>
        <taxon>Vertebrata</taxon>
        <taxon>Euteleostomi</taxon>
        <taxon>Actinopterygii</taxon>
        <taxon>Neopterygii</taxon>
        <taxon>Teleostei</taxon>
        <taxon>Ostariophysi</taxon>
        <taxon>Siluriformes</taxon>
        <taxon>Ictaluridae</taxon>
        <taxon>Ameiurus</taxon>
    </lineage>
</organism>
<dbReference type="InterPro" id="IPR013783">
    <property type="entry name" value="Ig-like_fold"/>
</dbReference>
<evidence type="ECO:0000256" key="1">
    <source>
        <dbReference type="ARBA" id="ARBA00023157"/>
    </source>
</evidence>
<evidence type="ECO:0000256" key="2">
    <source>
        <dbReference type="SAM" id="SignalP"/>
    </source>
</evidence>
<keyword evidence="5" id="KW-1185">Reference proteome</keyword>